<dbReference type="SUPFAM" id="SSF51110">
    <property type="entry name" value="alpha-D-mannose-specific plant lectins"/>
    <property type="match status" value="1"/>
</dbReference>
<dbReference type="SMART" id="SM00108">
    <property type="entry name" value="B_lectin"/>
    <property type="match status" value="1"/>
</dbReference>
<dbReference type="OrthoDB" id="1884773at2759"/>
<feature type="signal peptide" evidence="1">
    <location>
        <begin position="1"/>
        <end position="26"/>
    </location>
</feature>
<feature type="chain" id="PRO_5029620914" evidence="1">
    <location>
        <begin position="27"/>
        <end position="454"/>
    </location>
</feature>
<evidence type="ECO:0000256" key="1">
    <source>
        <dbReference type="SAM" id="SignalP"/>
    </source>
</evidence>
<proteinExistence type="predicted"/>
<keyword evidence="4" id="KW-1185">Reference proteome</keyword>
<reference evidence="3 4" key="1">
    <citation type="submission" date="2020-06" db="EMBL/GenBank/DDBJ databases">
        <title>Transcriptomic and genomic resources for Thalictrum thalictroides and T. hernandezii: Facilitating candidate gene discovery in an emerging model plant lineage.</title>
        <authorList>
            <person name="Arias T."/>
            <person name="Riano-Pachon D.M."/>
            <person name="Di Stilio V.S."/>
        </authorList>
    </citation>
    <scope>NUCLEOTIDE SEQUENCE [LARGE SCALE GENOMIC DNA]</scope>
    <source>
        <strain evidence="4">cv. WT478/WT964</strain>
        <tissue evidence="3">Leaves</tissue>
    </source>
</reference>
<dbReference type="Gene3D" id="2.90.10.10">
    <property type="entry name" value="Bulb-type lectin domain"/>
    <property type="match status" value="1"/>
</dbReference>
<dbReference type="Pfam" id="PF01453">
    <property type="entry name" value="B_lectin"/>
    <property type="match status" value="1"/>
</dbReference>
<dbReference type="EMBL" id="JABWDY010027219">
    <property type="protein sequence ID" value="KAF5188082.1"/>
    <property type="molecule type" value="Genomic_DNA"/>
</dbReference>
<dbReference type="AlphaFoldDB" id="A0A7J6VUL8"/>
<evidence type="ECO:0000313" key="3">
    <source>
        <dbReference type="EMBL" id="KAF5188082.1"/>
    </source>
</evidence>
<evidence type="ECO:0000313" key="4">
    <source>
        <dbReference type="Proteomes" id="UP000554482"/>
    </source>
</evidence>
<dbReference type="PROSITE" id="PS50927">
    <property type="entry name" value="BULB_LECTIN"/>
    <property type="match status" value="1"/>
</dbReference>
<name>A0A7J6VUL8_THATH</name>
<feature type="domain" description="Bulb-type lectin" evidence="2">
    <location>
        <begin position="19"/>
        <end position="167"/>
    </location>
</feature>
<accession>A0A7J6VUL8</accession>
<dbReference type="InterPro" id="IPR035446">
    <property type="entry name" value="SLSG/EP1"/>
</dbReference>
<organism evidence="3 4">
    <name type="scientific">Thalictrum thalictroides</name>
    <name type="common">Rue-anemone</name>
    <name type="synonym">Anemone thalictroides</name>
    <dbReference type="NCBI Taxonomy" id="46969"/>
    <lineage>
        <taxon>Eukaryota</taxon>
        <taxon>Viridiplantae</taxon>
        <taxon>Streptophyta</taxon>
        <taxon>Embryophyta</taxon>
        <taxon>Tracheophyta</taxon>
        <taxon>Spermatophyta</taxon>
        <taxon>Magnoliopsida</taxon>
        <taxon>Ranunculales</taxon>
        <taxon>Ranunculaceae</taxon>
        <taxon>Thalictroideae</taxon>
        <taxon>Thalictrum</taxon>
    </lineage>
</organism>
<dbReference type="PIRSF" id="PIRSF002686">
    <property type="entry name" value="SLG"/>
    <property type="match status" value="1"/>
</dbReference>
<dbReference type="Proteomes" id="UP000554482">
    <property type="component" value="Unassembled WGS sequence"/>
</dbReference>
<keyword evidence="1" id="KW-0732">Signal</keyword>
<dbReference type="PANTHER" id="PTHR32444">
    <property type="entry name" value="BULB-TYPE LECTIN DOMAIN-CONTAINING PROTEIN"/>
    <property type="match status" value="1"/>
</dbReference>
<comment type="caution">
    <text evidence="3">The sequence shown here is derived from an EMBL/GenBank/DDBJ whole genome shotgun (WGS) entry which is preliminary data.</text>
</comment>
<dbReference type="CDD" id="cd00028">
    <property type="entry name" value="B_lectin"/>
    <property type="match status" value="1"/>
</dbReference>
<dbReference type="InterPro" id="IPR001480">
    <property type="entry name" value="Bulb-type_lectin_dom"/>
</dbReference>
<protein>
    <submittedName>
        <fullName evidence="3">Ep1-like glycoprotein</fullName>
    </submittedName>
</protein>
<dbReference type="PANTHER" id="PTHR32444:SF10">
    <property type="entry name" value="CURCULIN-LIKE (MANNOSE-BINDING) LECTIN FAMILY PROTEIN-RELATED"/>
    <property type="match status" value="1"/>
</dbReference>
<sequence length="454" mass="50484">MSLSLSSSIPFIFLSILLIFSIVAKATVPASKTFKIINQGSFSDAFYAPNEYNAWYRTTGIRALPFSLCFYNTTPNAFTLGLRMARQPSDNPINFRWVWDANRGKPVGENAALTFGTDGNLVLSEAKGQIVWQTGTSNKGVVGLRLLSNGNLVLHDNRGKFVWQSFDHPTDTLLVGQGLRPSGPTRLVSRVSDVDGSEGPYSFVLEKKRLAMYLKSKNSKSPSLYYTNGENPPYQGSSPTMTMVFDISPKTGSADAYELRYQFRAESNWTMLLARPKYNSTYSFLRIGSDGDIKIYTFYDKVDWGAWEVTYSLFGTEGVVAGNECKLPKKCGSLGLCDKNQCVACPRPKGLKGWSESCAPPKLGHCKNGEPNNFDYYKVAGVEHFMSDYNEGEGPISLNKCKEKCNRYCECLAIFYKEESSKCLLVPELGTFNKVSNQSHVAYIKTPKYAKVAI</sequence>
<gene>
    <name evidence="3" type="ORF">FRX31_022330</name>
</gene>
<evidence type="ECO:0000259" key="2">
    <source>
        <dbReference type="PROSITE" id="PS50927"/>
    </source>
</evidence>
<dbReference type="InterPro" id="IPR036426">
    <property type="entry name" value="Bulb-type_lectin_dom_sf"/>
</dbReference>